<dbReference type="InterPro" id="IPR011333">
    <property type="entry name" value="SKP1/BTB/POZ_sf"/>
</dbReference>
<accession>A0A5N6E9K7</accession>
<evidence type="ECO:0000256" key="2">
    <source>
        <dbReference type="ARBA" id="ARBA00011194"/>
    </source>
</evidence>
<organism evidence="9 10">
    <name type="scientific">Aspergillus novoparasiticus</name>
    <dbReference type="NCBI Taxonomy" id="986946"/>
    <lineage>
        <taxon>Eukaryota</taxon>
        <taxon>Fungi</taxon>
        <taxon>Dikarya</taxon>
        <taxon>Ascomycota</taxon>
        <taxon>Pezizomycotina</taxon>
        <taxon>Eurotiomycetes</taxon>
        <taxon>Eurotiomycetidae</taxon>
        <taxon>Eurotiales</taxon>
        <taxon>Aspergillaceae</taxon>
        <taxon>Aspergillus</taxon>
        <taxon>Aspergillus subgen. Circumdati</taxon>
    </lineage>
</organism>
<dbReference type="Pfam" id="PF03931">
    <property type="entry name" value="Skp1_POZ"/>
    <property type="match status" value="1"/>
</dbReference>
<feature type="domain" description="SKP1 component POZ" evidence="8">
    <location>
        <begin position="14"/>
        <end position="70"/>
    </location>
</feature>
<evidence type="ECO:0000259" key="8">
    <source>
        <dbReference type="Pfam" id="PF03931"/>
    </source>
</evidence>
<comment type="subunit">
    <text evidence="2">Component of the SCF (SKP1-CUL1-F-box protein) E3 ubiquitin ligase complexes.</text>
</comment>
<dbReference type="PANTHER" id="PTHR11165">
    <property type="entry name" value="SKP1"/>
    <property type="match status" value="1"/>
</dbReference>
<dbReference type="SUPFAM" id="SSF54695">
    <property type="entry name" value="POZ domain"/>
    <property type="match status" value="1"/>
</dbReference>
<name>A0A5N6E9K7_9EURO</name>
<evidence type="ECO:0000313" key="9">
    <source>
        <dbReference type="EMBL" id="KAB8213100.1"/>
    </source>
</evidence>
<comment type="similarity">
    <text evidence="1">Belongs to the SKP1 family.</text>
</comment>
<dbReference type="Gene3D" id="3.30.710.10">
    <property type="entry name" value="Potassium Channel Kv1.1, Chain A"/>
    <property type="match status" value="1"/>
</dbReference>
<gene>
    <name evidence="9" type="ORF">BDV33DRAFT_185458</name>
</gene>
<dbReference type="GO" id="GO:0006511">
    <property type="term" value="P:ubiquitin-dependent protein catabolic process"/>
    <property type="evidence" value="ECO:0007669"/>
    <property type="project" value="InterPro"/>
</dbReference>
<protein>
    <recommendedName>
        <fullName evidence="3">E3 ubiquitin ligase complex SCF subunit sconC</fullName>
    </recommendedName>
    <alternativeName>
        <fullName evidence="6">Sulfur controller C</fullName>
    </alternativeName>
    <alternativeName>
        <fullName evidence="5">Sulfur metabolite repression control protein C</fullName>
    </alternativeName>
</protein>
<evidence type="ECO:0000256" key="1">
    <source>
        <dbReference type="ARBA" id="ARBA00009993"/>
    </source>
</evidence>
<evidence type="ECO:0000313" key="10">
    <source>
        <dbReference type="Proteomes" id="UP000326799"/>
    </source>
</evidence>
<dbReference type="InterPro" id="IPR001232">
    <property type="entry name" value="SKP1-like"/>
</dbReference>
<dbReference type="EMBL" id="ML733705">
    <property type="protein sequence ID" value="KAB8213100.1"/>
    <property type="molecule type" value="Genomic_DNA"/>
</dbReference>
<dbReference type="SUPFAM" id="SSF81382">
    <property type="entry name" value="Skp1 dimerisation domain-like"/>
    <property type="match status" value="1"/>
</dbReference>
<evidence type="ECO:0000256" key="3">
    <source>
        <dbReference type="ARBA" id="ARBA00018943"/>
    </source>
</evidence>
<evidence type="ECO:0000256" key="4">
    <source>
        <dbReference type="ARBA" id="ARBA00022786"/>
    </source>
</evidence>
<evidence type="ECO:0000256" key="5">
    <source>
        <dbReference type="ARBA" id="ARBA00030035"/>
    </source>
</evidence>
<comment type="function">
    <text evidence="7">Essential component of the SCF (SKP1-CUL1-F-box protein) E3 ubiquitin ligase complexes, which mediate the ubiquitination and subsequent proteasomal degradation of target proteins. Controls sulfur metabolite repression, probably by mediating the inactivation or degradation of the metR transcription factor.</text>
</comment>
<proteinExistence type="inferred from homology"/>
<dbReference type="InterPro" id="IPR036296">
    <property type="entry name" value="SKP1-like_dim_sf"/>
</dbReference>
<dbReference type="AlphaFoldDB" id="A0A5N6E9K7"/>
<sequence>MERGRTSGILRPGKVTIVSADGVSIEVAPDTIMRSCIIRNALDDIQSEDSIPVDVQIDPLRLAIDWCEHEASLDSASFVSKITNFADLDEWERKLLLSNRGLIGQIIQAANYLDIERLLSAACMYAAALGLIQVLPTFPQEICDMISTYAPPKHFTRTSMPNVESRTEDLCTRYSYVLHTAAAVSLWMSIEISEFHIAHLARENHLFLLDVFGEKKIATITAFTIKIDVRIGPDLAEKVIGHEIRNLIGKASETKSLTLVGVAHSLPLAGLLRYLLSDFAQERGRPLEIQFRDPSWTDEEISKIQPSRVRSKRESNIERRMASCLGDL</sequence>
<keyword evidence="4" id="KW-0833">Ubl conjugation pathway</keyword>
<reference evidence="9 10" key="1">
    <citation type="submission" date="2019-04" db="EMBL/GenBank/DDBJ databases">
        <title>Fungal friends and foes A comparative genomics study of 23 Aspergillus species from section Flavi.</title>
        <authorList>
            <consortium name="DOE Joint Genome Institute"/>
            <person name="Kjaerbolling I."/>
            <person name="Vesth T.C."/>
            <person name="Frisvad J.C."/>
            <person name="Nybo J.L."/>
            <person name="Theobald S."/>
            <person name="Kildgaard S."/>
            <person name="Petersen T.I."/>
            <person name="Kuo A."/>
            <person name="Sato A."/>
            <person name="Lyhne E.K."/>
            <person name="Kogle M.E."/>
            <person name="Wiebenga A."/>
            <person name="Kun R.S."/>
            <person name="Lubbers R.J."/>
            <person name="Makela M.R."/>
            <person name="Barry K."/>
            <person name="Chovatia M."/>
            <person name="Clum A."/>
            <person name="Daum C."/>
            <person name="Haridas S."/>
            <person name="He G."/>
            <person name="LaButti K."/>
            <person name="Lipzen A."/>
            <person name="Mondo S."/>
            <person name="Pangilinan J."/>
            <person name="Riley R."/>
            <person name="Salamov A."/>
            <person name="Simmons B.A."/>
            <person name="Magnuson J.K."/>
            <person name="Henrissat B."/>
            <person name="Mortensen U.H."/>
            <person name="Larsen T.O."/>
            <person name="De vries R.P."/>
            <person name="Grigoriev I.V."/>
            <person name="Machida M."/>
            <person name="Baker S.E."/>
            <person name="Andersen M.R."/>
        </authorList>
    </citation>
    <scope>NUCLEOTIDE SEQUENCE [LARGE SCALE GENOMIC DNA]</scope>
    <source>
        <strain evidence="9 10">CBS 126849</strain>
    </source>
</reference>
<evidence type="ECO:0000256" key="6">
    <source>
        <dbReference type="ARBA" id="ARBA00032114"/>
    </source>
</evidence>
<dbReference type="InterPro" id="IPR016897">
    <property type="entry name" value="SKP1"/>
</dbReference>
<keyword evidence="10" id="KW-1185">Reference proteome</keyword>
<dbReference type="InterPro" id="IPR016073">
    <property type="entry name" value="Skp1_comp_POZ"/>
</dbReference>
<dbReference type="Proteomes" id="UP000326799">
    <property type="component" value="Unassembled WGS sequence"/>
</dbReference>
<evidence type="ECO:0000256" key="7">
    <source>
        <dbReference type="ARBA" id="ARBA00045385"/>
    </source>
</evidence>
<dbReference type="SMART" id="SM00512">
    <property type="entry name" value="Skp1"/>
    <property type="match status" value="1"/>
</dbReference>